<reference evidence="2 4" key="1">
    <citation type="submission" date="2018-06" db="EMBL/GenBank/DDBJ databases">
        <title>Genomic Encyclopedia of Type Strains, Phase III (KMG-III): the genomes of soil and plant-associated and newly described type strains.</title>
        <authorList>
            <person name="Whitman W."/>
        </authorList>
    </citation>
    <scope>NUCLEOTIDE SEQUENCE [LARGE SCALE GENOMIC DNA]</scope>
    <source>
        <strain evidence="2 4">CECT 7022</strain>
    </source>
</reference>
<gene>
    <name evidence="3" type="primary">csaB</name>
    <name evidence="2" type="ORF">DFQ00_10388</name>
    <name evidence="3" type="ORF">HUB98_14300</name>
</gene>
<keyword evidence="2" id="KW-0808">Transferase</keyword>
<accession>A0A2V4VUI0</accession>
<evidence type="ECO:0000313" key="5">
    <source>
        <dbReference type="Proteomes" id="UP000509327"/>
    </source>
</evidence>
<dbReference type="Pfam" id="PF04230">
    <property type="entry name" value="PS_pyruv_trans"/>
    <property type="match status" value="1"/>
</dbReference>
<organism evidence="2 4">
    <name type="scientific">Paenibacillus barcinonensis</name>
    <dbReference type="NCBI Taxonomy" id="198119"/>
    <lineage>
        <taxon>Bacteria</taxon>
        <taxon>Bacillati</taxon>
        <taxon>Bacillota</taxon>
        <taxon>Bacilli</taxon>
        <taxon>Bacillales</taxon>
        <taxon>Paenibacillaceae</taxon>
        <taxon>Paenibacillus</taxon>
    </lineage>
</organism>
<reference evidence="3 5" key="2">
    <citation type="submission" date="2020-06" db="EMBL/GenBank/DDBJ databases">
        <title>Complete genome of Paenibacillus barcinonensis KACC11450.</title>
        <authorList>
            <person name="Kim M."/>
            <person name="Park Y.-J."/>
            <person name="Shin J.-H."/>
        </authorList>
    </citation>
    <scope>NUCLEOTIDE SEQUENCE [LARGE SCALE GENOMIC DNA]</scope>
    <source>
        <strain evidence="3 5">KACC11450</strain>
    </source>
</reference>
<name>A0A2V4VUI0_PAEBA</name>
<dbReference type="PANTHER" id="PTHR36836">
    <property type="entry name" value="COLANIC ACID BIOSYNTHESIS PROTEIN WCAK"/>
    <property type="match status" value="1"/>
</dbReference>
<dbReference type="GO" id="GO:0016740">
    <property type="term" value="F:transferase activity"/>
    <property type="evidence" value="ECO:0007669"/>
    <property type="project" value="UniProtKB-KW"/>
</dbReference>
<dbReference type="AlphaFoldDB" id="A0A2V4VUI0"/>
<dbReference type="EMBL" id="QJSW01000003">
    <property type="protein sequence ID" value="PYE50671.1"/>
    <property type="molecule type" value="Genomic_DNA"/>
</dbReference>
<sequence length="432" mass="47276">MVPTSKKLVISGYYGFRNSGDEAVLKSILTALEEESQRSNVTIEPIVLSIDPAWTSSMYGVRAVHRMKLKEVREALKESDGLISGGGSLLQDATGLKSIPYYLGVIKLAQWLKKPTFIYAQGIGPVNRKIFNPMIKSVFKSCTYVSVRDEQSADYLRRLGLKWNQIHVVPDPVMGLPLPEKTAVLSEGTVPSAVATGTAADANRNVAAEDAGATSTVTTHDASDVATAVDATLEQDAISSGSSEVKHVKLPVIGVSVRFWEADRKELTAIAAGLKKLAAKKAVHLRFMPFHLPDDVQASRFIMEMLGDITRKGSEISITEDLTDPQLMLEEVSRCDLMIGMRLHSLIYAASQYVPPVGISYDPKIDQFLLRLESEPAGDTGSLDGDKLAEQVAGLLDQRSQWLKQHEERITALKQEAREPAKQIITYLGRKG</sequence>
<evidence type="ECO:0000259" key="1">
    <source>
        <dbReference type="Pfam" id="PF04230"/>
    </source>
</evidence>
<evidence type="ECO:0000313" key="3">
    <source>
        <dbReference type="EMBL" id="QKS57362.1"/>
    </source>
</evidence>
<dbReference type="Proteomes" id="UP000247790">
    <property type="component" value="Unassembled WGS sequence"/>
</dbReference>
<evidence type="ECO:0000313" key="4">
    <source>
        <dbReference type="Proteomes" id="UP000247790"/>
    </source>
</evidence>
<evidence type="ECO:0000313" key="2">
    <source>
        <dbReference type="EMBL" id="PYE50671.1"/>
    </source>
</evidence>
<dbReference type="InterPro" id="IPR019896">
    <property type="entry name" value="Polysacch_pyruvyl_Trfase_CsaB"/>
</dbReference>
<dbReference type="NCBIfam" id="TIGR03609">
    <property type="entry name" value="S_layer_CsaB"/>
    <property type="match status" value="1"/>
</dbReference>
<proteinExistence type="predicted"/>
<dbReference type="PANTHER" id="PTHR36836:SF1">
    <property type="entry name" value="COLANIC ACID BIOSYNTHESIS PROTEIN WCAK"/>
    <property type="match status" value="1"/>
</dbReference>
<protein>
    <submittedName>
        <fullName evidence="2">Polysaccharide pyruvyl transferase CsaB</fullName>
    </submittedName>
</protein>
<dbReference type="RefSeq" id="WP_110895597.1">
    <property type="nucleotide sequence ID" value="NZ_CP054614.1"/>
</dbReference>
<feature type="domain" description="Polysaccharide pyruvyl transferase" evidence="1">
    <location>
        <begin position="18"/>
        <end position="363"/>
    </location>
</feature>
<dbReference type="InterPro" id="IPR007345">
    <property type="entry name" value="Polysacch_pyruvyl_Trfase"/>
</dbReference>
<dbReference type="EMBL" id="CP054614">
    <property type="protein sequence ID" value="QKS57362.1"/>
    <property type="molecule type" value="Genomic_DNA"/>
</dbReference>
<dbReference type="Proteomes" id="UP000509327">
    <property type="component" value="Chromosome"/>
</dbReference>
<dbReference type="OrthoDB" id="3199616at2"/>
<keyword evidence="5" id="KW-1185">Reference proteome</keyword>